<evidence type="ECO:0000256" key="8">
    <source>
        <dbReference type="SAM" id="MobiDB-lite"/>
    </source>
</evidence>
<proteinExistence type="inferred from homology"/>
<name>A0A0D3KF42_EMIH1</name>
<evidence type="ECO:0000256" key="3">
    <source>
        <dbReference type="ARBA" id="ARBA00005822"/>
    </source>
</evidence>
<dbReference type="InterPro" id="IPR014003">
    <property type="entry name" value="BBS5_PH"/>
</dbReference>
<comment type="subcellular location">
    <subcellularLocation>
        <location evidence="1">Cell projection</location>
        <location evidence="1">Cilium</location>
    </subcellularLocation>
    <subcellularLocation>
        <location evidence="2">Cytoplasm</location>
        <location evidence="2">Cytoskeleton</location>
    </subcellularLocation>
</comment>
<keyword evidence="6" id="KW-0206">Cytoskeleton</keyword>
<evidence type="ECO:0000256" key="4">
    <source>
        <dbReference type="ARBA" id="ARBA00022490"/>
    </source>
</evidence>
<dbReference type="GO" id="GO:0036064">
    <property type="term" value="C:ciliary basal body"/>
    <property type="evidence" value="ECO:0007669"/>
    <property type="project" value="TreeGrafter"/>
</dbReference>
<reference evidence="11" key="1">
    <citation type="journal article" date="2013" name="Nature">
        <title>Pan genome of the phytoplankton Emiliania underpins its global distribution.</title>
        <authorList>
            <person name="Read B.A."/>
            <person name="Kegel J."/>
            <person name="Klute M.J."/>
            <person name="Kuo A."/>
            <person name="Lefebvre S.C."/>
            <person name="Maumus F."/>
            <person name="Mayer C."/>
            <person name="Miller J."/>
            <person name="Monier A."/>
            <person name="Salamov A."/>
            <person name="Young J."/>
            <person name="Aguilar M."/>
            <person name="Claverie J.M."/>
            <person name="Frickenhaus S."/>
            <person name="Gonzalez K."/>
            <person name="Herman E.K."/>
            <person name="Lin Y.C."/>
            <person name="Napier J."/>
            <person name="Ogata H."/>
            <person name="Sarno A.F."/>
            <person name="Shmutz J."/>
            <person name="Schroeder D."/>
            <person name="de Vargas C."/>
            <person name="Verret F."/>
            <person name="von Dassow P."/>
            <person name="Valentin K."/>
            <person name="Van de Peer Y."/>
            <person name="Wheeler G."/>
            <person name="Dacks J.B."/>
            <person name="Delwiche C.F."/>
            <person name="Dyhrman S.T."/>
            <person name="Glockner G."/>
            <person name="John U."/>
            <person name="Richards T."/>
            <person name="Worden A.Z."/>
            <person name="Zhang X."/>
            <person name="Grigoriev I.V."/>
            <person name="Allen A.E."/>
            <person name="Bidle K."/>
            <person name="Borodovsky M."/>
            <person name="Bowler C."/>
            <person name="Brownlee C."/>
            <person name="Cock J.M."/>
            <person name="Elias M."/>
            <person name="Gladyshev V.N."/>
            <person name="Groth M."/>
            <person name="Guda C."/>
            <person name="Hadaegh A."/>
            <person name="Iglesias-Rodriguez M.D."/>
            <person name="Jenkins J."/>
            <person name="Jones B.M."/>
            <person name="Lawson T."/>
            <person name="Leese F."/>
            <person name="Lindquist E."/>
            <person name="Lobanov A."/>
            <person name="Lomsadze A."/>
            <person name="Malik S.B."/>
            <person name="Marsh M.E."/>
            <person name="Mackinder L."/>
            <person name="Mock T."/>
            <person name="Mueller-Roeber B."/>
            <person name="Pagarete A."/>
            <person name="Parker M."/>
            <person name="Probert I."/>
            <person name="Quesneville H."/>
            <person name="Raines C."/>
            <person name="Rensing S.A."/>
            <person name="Riano-Pachon D.M."/>
            <person name="Richier S."/>
            <person name="Rokitta S."/>
            <person name="Shiraiwa Y."/>
            <person name="Soanes D.M."/>
            <person name="van der Giezen M."/>
            <person name="Wahlund T.M."/>
            <person name="Williams B."/>
            <person name="Wilson W."/>
            <person name="Wolfe G."/>
            <person name="Wurch L.L."/>
        </authorList>
    </citation>
    <scope>NUCLEOTIDE SEQUENCE</scope>
</reference>
<evidence type="ECO:0000256" key="1">
    <source>
        <dbReference type="ARBA" id="ARBA00004138"/>
    </source>
</evidence>
<dbReference type="eggNOG" id="ENOG502QR2Z">
    <property type="taxonomic scope" value="Eukaryota"/>
</dbReference>
<dbReference type="GO" id="GO:0032266">
    <property type="term" value="F:phosphatidylinositol-3-phosphate binding"/>
    <property type="evidence" value="ECO:0007669"/>
    <property type="project" value="TreeGrafter"/>
</dbReference>
<dbReference type="OMA" id="WQDVEDI"/>
<evidence type="ECO:0000259" key="9">
    <source>
        <dbReference type="SMART" id="SM00683"/>
    </source>
</evidence>
<dbReference type="SMART" id="SM00683">
    <property type="entry name" value="DM16"/>
    <property type="match status" value="2"/>
</dbReference>
<dbReference type="AlphaFoldDB" id="A0A0D3KF42"/>
<dbReference type="Pfam" id="PF07289">
    <property type="entry name" value="BBL5"/>
    <property type="match status" value="1"/>
</dbReference>
<reference evidence="10" key="2">
    <citation type="submission" date="2024-10" db="UniProtKB">
        <authorList>
            <consortium name="EnsemblProtists"/>
        </authorList>
    </citation>
    <scope>IDENTIFICATION</scope>
</reference>
<keyword evidence="5" id="KW-0969">Cilium</keyword>
<feature type="domain" description="BBSome complex member BBS5 PH" evidence="9">
    <location>
        <begin position="36"/>
        <end position="88"/>
    </location>
</feature>
<dbReference type="EnsemblProtists" id="EOD34377">
    <property type="protein sequence ID" value="EOD34377"/>
    <property type="gene ID" value="EMIHUDRAFT_63258"/>
</dbReference>
<evidence type="ECO:0000256" key="7">
    <source>
        <dbReference type="ARBA" id="ARBA00023273"/>
    </source>
</evidence>
<comment type="similarity">
    <text evidence="3">Belongs to the BBS5 family.</text>
</comment>
<dbReference type="GO" id="GO:0060271">
    <property type="term" value="P:cilium assembly"/>
    <property type="evidence" value="ECO:0007669"/>
    <property type="project" value="TreeGrafter"/>
</dbReference>
<keyword evidence="4" id="KW-0963">Cytoplasm</keyword>
<sequence length="318" mass="35106">MPVAEVWQDREIRFDAPISQLALRAGEAAADSKVPIDAAGNVEDTKGNSGELGTLTVSNLRLTWHAAIGQARVNLSIGWACVVSIDLRDAQSQLHGKRQAMYVMTKFNTSRFEFVFATDDESLFASAVYRAYDTSRLFRDLKLRGAIIKSQRLLLLPGEIMVNRVAGVWNLSSDQGETPAVPGRRPEWTSFTATTAVPSGNLGTFFLTNVRLVWHADAAESFNVSIPYMQAGSCLRRSAGSRGTDAPCGGYVLGFRMDPAEHMKTVFKELSSMHAIYSREPIFGVDVNVQQGRQRHLDPGADSAADDERFEQRTCRER</sequence>
<feature type="domain" description="BBSome complex member BBS5 PH" evidence="9">
    <location>
        <begin position="159"/>
        <end position="237"/>
    </location>
</feature>
<keyword evidence="11" id="KW-1185">Reference proteome</keyword>
<protein>
    <recommendedName>
        <fullName evidence="9">BBSome complex member BBS5 PH domain-containing protein</fullName>
    </recommendedName>
</protein>
<evidence type="ECO:0000313" key="10">
    <source>
        <dbReference type="EnsemblProtists" id="EOD34377"/>
    </source>
</evidence>
<dbReference type="PaxDb" id="2903-EOD34377"/>
<dbReference type="STRING" id="2903.R1DH87"/>
<dbReference type="HOGENOM" id="CLU_052113_0_0_1"/>
<dbReference type="GO" id="GO:0034464">
    <property type="term" value="C:BBSome"/>
    <property type="evidence" value="ECO:0007669"/>
    <property type="project" value="InterPro"/>
</dbReference>
<keyword evidence="7" id="KW-0966">Cell projection</keyword>
<dbReference type="GeneID" id="17279648"/>
<feature type="region of interest" description="Disordered" evidence="8">
    <location>
        <begin position="295"/>
        <end position="318"/>
    </location>
</feature>
<evidence type="ECO:0000313" key="11">
    <source>
        <dbReference type="Proteomes" id="UP000013827"/>
    </source>
</evidence>
<dbReference type="Proteomes" id="UP000013827">
    <property type="component" value="Unassembled WGS sequence"/>
</dbReference>
<organism evidence="10 11">
    <name type="scientific">Emiliania huxleyi (strain CCMP1516)</name>
    <dbReference type="NCBI Taxonomy" id="280463"/>
    <lineage>
        <taxon>Eukaryota</taxon>
        <taxon>Haptista</taxon>
        <taxon>Haptophyta</taxon>
        <taxon>Prymnesiophyceae</taxon>
        <taxon>Isochrysidales</taxon>
        <taxon>Noelaerhabdaceae</taxon>
        <taxon>Emiliania</taxon>
    </lineage>
</organism>
<feature type="compositionally biased region" description="Basic and acidic residues" evidence="8">
    <location>
        <begin position="306"/>
        <end position="318"/>
    </location>
</feature>
<dbReference type="PANTHER" id="PTHR21351:SF0">
    <property type="entry name" value="BARDET-BIEDL SYNDROME 5 PROTEIN"/>
    <property type="match status" value="1"/>
</dbReference>
<dbReference type="PANTHER" id="PTHR21351">
    <property type="entry name" value="BARDET-BIEDL SYNDROME PROTEIN 5"/>
    <property type="match status" value="1"/>
</dbReference>
<dbReference type="InterPro" id="IPR006606">
    <property type="entry name" value="BBL5"/>
</dbReference>
<accession>A0A0D3KF42</accession>
<dbReference type="KEGG" id="ehx:EMIHUDRAFT_63258"/>
<evidence type="ECO:0000256" key="2">
    <source>
        <dbReference type="ARBA" id="ARBA00004245"/>
    </source>
</evidence>
<evidence type="ECO:0000256" key="5">
    <source>
        <dbReference type="ARBA" id="ARBA00023069"/>
    </source>
</evidence>
<evidence type="ECO:0000256" key="6">
    <source>
        <dbReference type="ARBA" id="ARBA00023212"/>
    </source>
</evidence>
<dbReference type="RefSeq" id="XP_005786806.1">
    <property type="nucleotide sequence ID" value="XM_005786749.1"/>
</dbReference>